<dbReference type="PANTHER" id="PTHR43283">
    <property type="entry name" value="BETA-LACTAMASE-RELATED"/>
    <property type="match status" value="1"/>
</dbReference>
<evidence type="ECO:0000313" key="4">
    <source>
        <dbReference type="Proteomes" id="UP000005439"/>
    </source>
</evidence>
<name>G8TU70_SULAD</name>
<keyword evidence="4" id="KW-1185">Reference proteome</keyword>
<dbReference type="AlphaFoldDB" id="G8TU70"/>
<proteinExistence type="predicted"/>
<dbReference type="Proteomes" id="UP000005439">
    <property type="component" value="Chromosome"/>
</dbReference>
<dbReference type="InterPro" id="IPR012338">
    <property type="entry name" value="Beta-lactam/transpept-like"/>
</dbReference>
<dbReference type="KEGG" id="sap:Sulac_2270"/>
<keyword evidence="1" id="KW-0378">Hydrolase</keyword>
<evidence type="ECO:0000256" key="1">
    <source>
        <dbReference type="ARBA" id="ARBA00022801"/>
    </source>
</evidence>
<reference evidence="3 4" key="2">
    <citation type="journal article" date="2012" name="Stand. Genomic Sci.">
        <title>Complete genome sequence of the moderately thermophilic mineral-sulfide-oxidizing firmicute Sulfobacillus acidophilus type strain (NAL(T)).</title>
        <authorList>
            <person name="Anderson I."/>
            <person name="Chertkov O."/>
            <person name="Chen A."/>
            <person name="Saunders E."/>
            <person name="Lapidus A."/>
            <person name="Nolan M."/>
            <person name="Lucas S."/>
            <person name="Hammon N."/>
            <person name="Deshpande S."/>
            <person name="Cheng J.F."/>
            <person name="Han C."/>
            <person name="Tapia R."/>
            <person name="Goodwin L.A."/>
            <person name="Pitluck S."/>
            <person name="Liolios K."/>
            <person name="Pagani I."/>
            <person name="Ivanova N."/>
            <person name="Mikhailova N."/>
            <person name="Pati A."/>
            <person name="Palaniappan K."/>
            <person name="Land M."/>
            <person name="Pan C."/>
            <person name="Rohde M."/>
            <person name="Pukall R."/>
            <person name="Goker M."/>
            <person name="Detter J.C."/>
            <person name="Woyke T."/>
            <person name="Bristow J."/>
            <person name="Eisen J.A."/>
            <person name="Markowitz V."/>
            <person name="Hugenholtz P."/>
            <person name="Kyrpides N.C."/>
            <person name="Klenk H.P."/>
            <person name="Mavromatis K."/>
        </authorList>
    </citation>
    <scope>NUCLEOTIDE SEQUENCE [LARGE SCALE GENOMIC DNA]</scope>
    <source>
        <strain evidence="4">ATCC 700253 / DSM 10332 / NAL</strain>
    </source>
</reference>
<dbReference type="PATRIC" id="fig|679936.5.peg.2352"/>
<reference evidence="4" key="1">
    <citation type="submission" date="2011-12" db="EMBL/GenBank/DDBJ databases">
        <title>The complete genome of chromosome of Sulfobacillus acidophilus DSM 10332.</title>
        <authorList>
            <person name="Lucas S."/>
            <person name="Han J."/>
            <person name="Lapidus A."/>
            <person name="Bruce D."/>
            <person name="Goodwin L."/>
            <person name="Pitluck S."/>
            <person name="Peters L."/>
            <person name="Kyrpides N."/>
            <person name="Mavromatis K."/>
            <person name="Ivanova N."/>
            <person name="Mikhailova N."/>
            <person name="Chertkov O."/>
            <person name="Saunders E."/>
            <person name="Detter J.C."/>
            <person name="Tapia R."/>
            <person name="Han C."/>
            <person name="Land M."/>
            <person name="Hauser L."/>
            <person name="Markowitz V."/>
            <person name="Cheng J.-F."/>
            <person name="Hugenholtz P."/>
            <person name="Woyke T."/>
            <person name="Wu D."/>
            <person name="Pukall R."/>
            <person name="Gehrich-Schroeter G."/>
            <person name="Schneider S."/>
            <person name="Klenk H.-P."/>
            <person name="Eisen J.A."/>
        </authorList>
    </citation>
    <scope>NUCLEOTIDE SEQUENCE [LARGE SCALE GENOMIC DNA]</scope>
    <source>
        <strain evidence="4">ATCC 700253 / DSM 10332 / NAL</strain>
    </source>
</reference>
<dbReference type="HOGENOM" id="CLU_020027_1_1_9"/>
<accession>G8TU70</accession>
<protein>
    <submittedName>
        <fullName evidence="3">Beta-lactamase</fullName>
    </submittedName>
</protein>
<dbReference type="Pfam" id="PF00144">
    <property type="entry name" value="Beta-lactamase"/>
    <property type="match status" value="1"/>
</dbReference>
<dbReference type="SUPFAM" id="SSF56601">
    <property type="entry name" value="beta-lactamase/transpeptidase-like"/>
    <property type="match status" value="1"/>
</dbReference>
<dbReference type="STRING" id="679936.Sulac_2270"/>
<dbReference type="Gene3D" id="3.40.710.10">
    <property type="entry name" value="DD-peptidase/beta-lactamase superfamily"/>
    <property type="match status" value="1"/>
</dbReference>
<dbReference type="PANTHER" id="PTHR43283:SF11">
    <property type="entry name" value="BETA-LACTAMASE-RELATED DOMAIN-CONTAINING PROTEIN"/>
    <property type="match status" value="1"/>
</dbReference>
<dbReference type="InterPro" id="IPR001466">
    <property type="entry name" value="Beta-lactam-related"/>
</dbReference>
<dbReference type="MEROPS" id="S12.950"/>
<sequence>MTMPTSPDIGLTEILNQAIAQREIPAAAAAVGVGAQVLWRYIGGMAVVNGGNPRPLADSTRFDLASLTKVMVTLPAILRLAVEGALTLDDPVGLFLPGFSGGLWNQVTIRRLLTHSGGLAPTKPYFETLTGIGEYLDAMQRSALEEVPGRRVAYSDLGFILLGEVVHQAAKRPIDQYARDRIWTRLGMHRTGFGPVGAEEAAATEVIEGQALIGVVHDENARALGGIAGHAGLFAPLDDVVAYVQAWVSPDNHWLSPWIRQASVRCQTPELDGRRGLGWVLRGDPFDVAGDFWPYTTVSHSGFTGTSLVWDPPTGAWAILLTNRVHFGRDRNISRLRRRFHNVAAQFLSVAAGQV</sequence>
<dbReference type="InterPro" id="IPR050789">
    <property type="entry name" value="Diverse_Enzym_Activities"/>
</dbReference>
<dbReference type="GO" id="GO:0016787">
    <property type="term" value="F:hydrolase activity"/>
    <property type="evidence" value="ECO:0007669"/>
    <property type="project" value="UniProtKB-KW"/>
</dbReference>
<evidence type="ECO:0000313" key="3">
    <source>
        <dbReference type="EMBL" id="AEW05742.1"/>
    </source>
</evidence>
<gene>
    <name evidence="3" type="ordered locus">Sulac_2270</name>
</gene>
<feature type="domain" description="Beta-lactamase-related" evidence="2">
    <location>
        <begin position="14"/>
        <end position="335"/>
    </location>
</feature>
<dbReference type="EMBL" id="CP003179">
    <property type="protein sequence ID" value="AEW05742.1"/>
    <property type="molecule type" value="Genomic_DNA"/>
</dbReference>
<organism evidence="3 4">
    <name type="scientific">Sulfobacillus acidophilus (strain ATCC 700253 / DSM 10332 / NAL)</name>
    <dbReference type="NCBI Taxonomy" id="679936"/>
    <lineage>
        <taxon>Bacteria</taxon>
        <taxon>Bacillati</taxon>
        <taxon>Bacillota</taxon>
        <taxon>Clostridia</taxon>
        <taxon>Eubacteriales</taxon>
        <taxon>Clostridiales Family XVII. Incertae Sedis</taxon>
        <taxon>Sulfobacillus</taxon>
    </lineage>
</organism>
<evidence type="ECO:0000259" key="2">
    <source>
        <dbReference type="Pfam" id="PF00144"/>
    </source>
</evidence>